<reference evidence="2 3" key="1">
    <citation type="submission" date="2015-03" db="EMBL/GenBank/DDBJ databases">
        <authorList>
            <person name="Murphy D."/>
        </authorList>
    </citation>
    <scope>NUCLEOTIDE SEQUENCE [LARGE SCALE GENOMIC DNA]</scope>
    <source>
        <strain evidence="2 3">OL-4</strain>
    </source>
</reference>
<dbReference type="EMBL" id="CGIH01000020">
    <property type="protein sequence ID" value="CFX39282.1"/>
    <property type="molecule type" value="Genomic_DNA"/>
</dbReference>
<keyword evidence="1" id="KW-0472">Membrane</keyword>
<dbReference type="GO" id="GO:0140359">
    <property type="term" value="F:ABC-type transporter activity"/>
    <property type="evidence" value="ECO:0007669"/>
    <property type="project" value="InterPro"/>
</dbReference>
<feature type="transmembrane region" description="Helical" evidence="1">
    <location>
        <begin position="229"/>
        <end position="253"/>
    </location>
</feature>
<accession>A0A0E4C8E2</accession>
<dbReference type="RefSeq" id="WP_046496456.1">
    <property type="nucleotide sequence ID" value="NZ_CGIH01000020.1"/>
</dbReference>
<keyword evidence="1" id="KW-1133">Transmembrane helix</keyword>
<dbReference type="PANTHER" id="PTHR43471">
    <property type="entry name" value="ABC TRANSPORTER PERMEASE"/>
    <property type="match status" value="1"/>
</dbReference>
<feature type="transmembrane region" description="Helical" evidence="1">
    <location>
        <begin position="165"/>
        <end position="184"/>
    </location>
</feature>
<dbReference type="OrthoDB" id="4187110at2"/>
<proteinExistence type="predicted"/>
<dbReference type="Proteomes" id="UP000045545">
    <property type="component" value="Unassembled WGS sequence"/>
</dbReference>
<feature type="transmembrane region" description="Helical" evidence="1">
    <location>
        <begin position="196"/>
        <end position="217"/>
    </location>
</feature>
<keyword evidence="3" id="KW-1185">Reference proteome</keyword>
<protein>
    <submittedName>
        <fullName evidence="2">Uncharacterized</fullName>
    </submittedName>
</protein>
<dbReference type="Pfam" id="PF12679">
    <property type="entry name" value="ABC2_membrane_2"/>
    <property type="match status" value="1"/>
</dbReference>
<name>A0A0E4C8E2_9FIRM</name>
<dbReference type="GO" id="GO:0005886">
    <property type="term" value="C:plasma membrane"/>
    <property type="evidence" value="ECO:0007669"/>
    <property type="project" value="UniProtKB-SubCell"/>
</dbReference>
<feature type="transmembrane region" description="Helical" evidence="1">
    <location>
        <begin position="51"/>
        <end position="73"/>
    </location>
</feature>
<dbReference type="AlphaFoldDB" id="A0A0E4C8E2"/>
<organism evidence="2 3">
    <name type="scientific">Syntrophomonas zehnderi OL-4</name>
    <dbReference type="NCBI Taxonomy" id="690567"/>
    <lineage>
        <taxon>Bacteria</taxon>
        <taxon>Bacillati</taxon>
        <taxon>Bacillota</taxon>
        <taxon>Clostridia</taxon>
        <taxon>Eubacteriales</taxon>
        <taxon>Syntrophomonadaceae</taxon>
        <taxon>Syntrophomonas</taxon>
    </lineage>
</organism>
<dbReference type="STRING" id="690567.1120"/>
<evidence type="ECO:0000256" key="1">
    <source>
        <dbReference type="SAM" id="Phobius"/>
    </source>
</evidence>
<feature type="transmembrane region" description="Helical" evidence="1">
    <location>
        <begin position="94"/>
        <end position="121"/>
    </location>
</feature>
<keyword evidence="1" id="KW-0812">Transmembrane</keyword>
<evidence type="ECO:0000313" key="3">
    <source>
        <dbReference type="Proteomes" id="UP000045545"/>
    </source>
</evidence>
<sequence length="262" mass="29365">MKTLVVMKRELQENLRNYKTIFLLMFIFGAILMALYTEVGPTANSKNVLDPFFELFAVLCPMIGILTAMDAVVGEKEKGTMELVLSKPLPRRSLLLGKYMAFVVMVVPLLVVELIVAYFWAQFSGISQYRWQLPMPAFSQWMTFVAIVTCVSLLFIAITTFISMFAPTTATTALCALIFMAPAHPLGGEFLRQVGLLLNIDSFVGLPIVIKFFLSVFSKYQKFALSFPADALLTCVSLLIMTFIVLFVASIIFERQNVAFKN</sequence>
<gene>
    <name evidence="2" type="ORF">1120</name>
</gene>
<feature type="transmembrane region" description="Helical" evidence="1">
    <location>
        <begin position="141"/>
        <end position="158"/>
    </location>
</feature>
<evidence type="ECO:0000313" key="2">
    <source>
        <dbReference type="EMBL" id="CFX39282.1"/>
    </source>
</evidence>
<feature type="transmembrane region" description="Helical" evidence="1">
    <location>
        <begin position="21"/>
        <end position="39"/>
    </location>
</feature>